<dbReference type="Proteomes" id="UP000799755">
    <property type="component" value="Unassembled WGS sequence"/>
</dbReference>
<evidence type="ECO:0000313" key="2">
    <source>
        <dbReference type="Proteomes" id="UP000799755"/>
    </source>
</evidence>
<protein>
    <submittedName>
        <fullName evidence="1">Uncharacterized protein</fullName>
    </submittedName>
</protein>
<accession>A0ACB6QYS5</accession>
<name>A0ACB6QYS5_9PLEO</name>
<organism evidence="1 2">
    <name type="scientific">Lindgomyces ingoldianus</name>
    <dbReference type="NCBI Taxonomy" id="673940"/>
    <lineage>
        <taxon>Eukaryota</taxon>
        <taxon>Fungi</taxon>
        <taxon>Dikarya</taxon>
        <taxon>Ascomycota</taxon>
        <taxon>Pezizomycotina</taxon>
        <taxon>Dothideomycetes</taxon>
        <taxon>Pleosporomycetidae</taxon>
        <taxon>Pleosporales</taxon>
        <taxon>Lindgomycetaceae</taxon>
        <taxon>Lindgomyces</taxon>
    </lineage>
</organism>
<comment type="caution">
    <text evidence="1">The sequence shown here is derived from an EMBL/GenBank/DDBJ whole genome shotgun (WGS) entry which is preliminary data.</text>
</comment>
<proteinExistence type="predicted"/>
<keyword evidence="2" id="KW-1185">Reference proteome</keyword>
<dbReference type="EMBL" id="MU003503">
    <property type="protein sequence ID" value="KAF2472153.1"/>
    <property type="molecule type" value="Genomic_DNA"/>
</dbReference>
<evidence type="ECO:0000313" key="1">
    <source>
        <dbReference type="EMBL" id="KAF2472153.1"/>
    </source>
</evidence>
<gene>
    <name evidence="1" type="ORF">BDR25DRAFT_353877</name>
</gene>
<reference evidence="1" key="1">
    <citation type="journal article" date="2020" name="Stud. Mycol.">
        <title>101 Dothideomycetes genomes: a test case for predicting lifestyles and emergence of pathogens.</title>
        <authorList>
            <person name="Haridas S."/>
            <person name="Albert R."/>
            <person name="Binder M."/>
            <person name="Bloem J."/>
            <person name="Labutti K."/>
            <person name="Salamov A."/>
            <person name="Andreopoulos B."/>
            <person name="Baker S."/>
            <person name="Barry K."/>
            <person name="Bills G."/>
            <person name="Bluhm B."/>
            <person name="Cannon C."/>
            <person name="Castanera R."/>
            <person name="Culley D."/>
            <person name="Daum C."/>
            <person name="Ezra D."/>
            <person name="Gonzalez J."/>
            <person name="Henrissat B."/>
            <person name="Kuo A."/>
            <person name="Liang C."/>
            <person name="Lipzen A."/>
            <person name="Lutzoni F."/>
            <person name="Magnuson J."/>
            <person name="Mondo S."/>
            <person name="Nolan M."/>
            <person name="Ohm R."/>
            <person name="Pangilinan J."/>
            <person name="Park H.-J."/>
            <person name="Ramirez L."/>
            <person name="Alfaro M."/>
            <person name="Sun H."/>
            <person name="Tritt A."/>
            <person name="Yoshinaga Y."/>
            <person name="Zwiers L.-H."/>
            <person name="Turgeon B."/>
            <person name="Goodwin S."/>
            <person name="Spatafora J."/>
            <person name="Crous P."/>
            <person name="Grigoriev I."/>
        </authorList>
    </citation>
    <scope>NUCLEOTIDE SEQUENCE</scope>
    <source>
        <strain evidence="1">ATCC 200398</strain>
    </source>
</reference>
<sequence length="101" mass="11268">MQELHGLRVSCCIYASSLLSVVATDITKIFIVAKSRKHRPRREPEHRGACYKGFNSLSLVKRVMVPMEIPIARPTSSPKPETSHVEVNVSTLPPANFLANR</sequence>